<evidence type="ECO:0000313" key="3">
    <source>
        <dbReference type="Proteomes" id="UP000184514"/>
    </source>
</evidence>
<sequence length="159" mass="17921">MGTTNRMDYLRDETGNRRFWPIKLDTVDIDAIRSDRDKIWTAAKALYDAGERWWLTSAEESLAENQQLQRASVDPLFDEVAEWLETSGKSETCMREALAAVASDDEDTSAVKMSPQLQHRLRGALNAAGFKSTGLKFTSGDHKGRTIFALPLPEPKLRF</sequence>
<keyword evidence="3" id="KW-1185">Reference proteome</keyword>
<comment type="caution">
    <text evidence="2">The sequence shown here is derived from an EMBL/GenBank/DDBJ whole genome shotgun (WGS) entry which is preliminary data.</text>
</comment>
<protein>
    <submittedName>
        <fullName evidence="2">Virulence-associated protein E</fullName>
    </submittedName>
</protein>
<dbReference type="STRING" id="696762.PFRI_23900"/>
<organism evidence="2 3">
    <name type="scientific">Planktotalea frisia</name>
    <dbReference type="NCBI Taxonomy" id="696762"/>
    <lineage>
        <taxon>Bacteria</taxon>
        <taxon>Pseudomonadati</taxon>
        <taxon>Pseudomonadota</taxon>
        <taxon>Alphaproteobacteria</taxon>
        <taxon>Rhodobacterales</taxon>
        <taxon>Paracoccaceae</taxon>
        <taxon>Planktotalea</taxon>
    </lineage>
</organism>
<dbReference type="PANTHER" id="PTHR34985:SF1">
    <property type="entry name" value="SLR0554 PROTEIN"/>
    <property type="match status" value="1"/>
</dbReference>
<dbReference type="Proteomes" id="UP000184514">
    <property type="component" value="Unassembled WGS sequence"/>
</dbReference>
<evidence type="ECO:0000259" key="1">
    <source>
        <dbReference type="Pfam" id="PF05272"/>
    </source>
</evidence>
<dbReference type="PANTHER" id="PTHR34985">
    <property type="entry name" value="SLR0554 PROTEIN"/>
    <property type="match status" value="1"/>
</dbReference>
<feature type="domain" description="Virulence-associated protein E-like" evidence="1">
    <location>
        <begin position="1"/>
        <end position="70"/>
    </location>
</feature>
<proteinExistence type="predicted"/>
<reference evidence="2 3" key="1">
    <citation type="submission" date="2016-10" db="EMBL/GenBank/DDBJ databases">
        <title>Genome sequence of Planktotalea frisia SH6-1.</title>
        <authorList>
            <person name="Poehlein A."/>
            <person name="Bakenhus I."/>
            <person name="Voget S."/>
            <person name="Brinkhoff T."/>
            <person name="Simon M."/>
        </authorList>
    </citation>
    <scope>NUCLEOTIDE SEQUENCE [LARGE SCALE GENOMIC DNA]</scope>
    <source>
        <strain evidence="2 3">SH6-1</strain>
    </source>
</reference>
<accession>A0A1L9NVS4</accession>
<name>A0A1L9NVS4_9RHOB</name>
<evidence type="ECO:0000313" key="2">
    <source>
        <dbReference type="EMBL" id="OJI93387.1"/>
    </source>
</evidence>
<dbReference type="InterPro" id="IPR007936">
    <property type="entry name" value="VapE-like_dom"/>
</dbReference>
<dbReference type="Pfam" id="PF05272">
    <property type="entry name" value="VapE-like_dom"/>
    <property type="match status" value="1"/>
</dbReference>
<dbReference type="AlphaFoldDB" id="A0A1L9NVS4"/>
<gene>
    <name evidence="2" type="ORF">PFRI_23900</name>
</gene>
<dbReference type="EMBL" id="MLCB01000144">
    <property type="protein sequence ID" value="OJI93387.1"/>
    <property type="molecule type" value="Genomic_DNA"/>
</dbReference>